<dbReference type="GO" id="GO:0016491">
    <property type="term" value="F:oxidoreductase activity"/>
    <property type="evidence" value="ECO:0007669"/>
    <property type="project" value="UniProtKB-KW"/>
</dbReference>
<dbReference type="InterPro" id="IPR014776">
    <property type="entry name" value="4pyrrole_Mease_sub2"/>
</dbReference>
<dbReference type="InterPro" id="IPR003043">
    <property type="entry name" value="Uropor_MeTrfase_CS"/>
</dbReference>
<evidence type="ECO:0000256" key="7">
    <source>
        <dbReference type="ARBA" id="ARBA00023002"/>
    </source>
</evidence>
<evidence type="ECO:0000256" key="12">
    <source>
        <dbReference type="ARBA" id="ARBA00060548"/>
    </source>
</evidence>
<reference evidence="15 16" key="1">
    <citation type="submission" date="2018-07" db="EMBL/GenBank/DDBJ databases">
        <title>Marsedoiliclastica nanhaica gen. nov. sp. nov., a novel marine hydrocarbonoclastic bacterium isolated from an in-situ enriched hydrocarbon-degrading consortium in deep-sea sediment.</title>
        <authorList>
            <person name="Dong C."/>
            <person name="Ma T."/>
            <person name="Liu R."/>
            <person name="Shao Z."/>
        </authorList>
    </citation>
    <scope>NUCLEOTIDE SEQUENCE [LARGE SCALE GENOMIC DNA]</scope>
    <source>
        <strain evidence="16">soil36-7</strain>
    </source>
</reference>
<dbReference type="GO" id="GO:0016829">
    <property type="term" value="F:lyase activity"/>
    <property type="evidence" value="ECO:0007669"/>
    <property type="project" value="UniProtKB-KW"/>
</dbReference>
<accession>A0A4P7XGT2</accession>
<dbReference type="PROSITE" id="PS00840">
    <property type="entry name" value="SUMT_2"/>
    <property type="match status" value="1"/>
</dbReference>
<sequence length="256" mass="27442">MTDSTDGYQQGQVTGRVYLVGAGPGDPDLLTLKAARLIAQADVVLYDRLVSDAIMAMIPDSTEKIHVGKARANHSVPQESINQMLVKHAQAGKKVLRLKGGDPFIFGRGGEELETLADAGVEFEVVPGITAASGCSAYAGIPLTHRDHAQSVRFVTGHLKNNTADLPWKELIHKQQTLVIYMGLLGLANISQQLMAHGMEPTTPIALVSRGTLAGQTVVEGTLENIVAKIEARDVRAPTLLIVGDVVRLRAKLSWI</sequence>
<dbReference type="InterPro" id="IPR050161">
    <property type="entry name" value="Siro_Cobalamin_biosynth"/>
</dbReference>
<keyword evidence="6" id="KW-0949">S-adenosyl-L-methionine</keyword>
<evidence type="ECO:0000313" key="16">
    <source>
        <dbReference type="Proteomes" id="UP000298049"/>
    </source>
</evidence>
<evidence type="ECO:0000259" key="14">
    <source>
        <dbReference type="Pfam" id="PF00590"/>
    </source>
</evidence>
<evidence type="ECO:0000256" key="10">
    <source>
        <dbReference type="ARBA" id="ARBA00023268"/>
    </source>
</evidence>
<evidence type="ECO:0000256" key="11">
    <source>
        <dbReference type="ARBA" id="ARBA00025705"/>
    </source>
</evidence>
<evidence type="ECO:0000256" key="2">
    <source>
        <dbReference type="ARBA" id="ARBA00012162"/>
    </source>
</evidence>
<dbReference type="PANTHER" id="PTHR45790:SF1">
    <property type="entry name" value="SIROHEME SYNTHASE"/>
    <property type="match status" value="1"/>
</dbReference>
<dbReference type="GO" id="GO:0032259">
    <property type="term" value="P:methylation"/>
    <property type="evidence" value="ECO:0007669"/>
    <property type="project" value="UniProtKB-KW"/>
</dbReference>
<proteinExistence type="inferred from homology"/>
<keyword evidence="9" id="KW-0627">Porphyrin biosynthesis</keyword>
<evidence type="ECO:0000256" key="9">
    <source>
        <dbReference type="ARBA" id="ARBA00023244"/>
    </source>
</evidence>
<dbReference type="EC" id="2.1.1.107" evidence="2"/>
<dbReference type="GO" id="GO:0019354">
    <property type="term" value="P:siroheme biosynthetic process"/>
    <property type="evidence" value="ECO:0007669"/>
    <property type="project" value="UniProtKB-UniPathway"/>
</dbReference>
<dbReference type="Proteomes" id="UP000298049">
    <property type="component" value="Chromosome"/>
</dbReference>
<comment type="pathway">
    <text evidence="12">Cofactor biosynthesis; adenosylcobalamin biosynthesis; precorrin-2 from uroporphyrinogen III: step 1/1.</text>
</comment>
<dbReference type="NCBIfam" id="TIGR01469">
    <property type="entry name" value="cobA_cysG_Cterm"/>
    <property type="match status" value="1"/>
</dbReference>
<dbReference type="GO" id="GO:0009236">
    <property type="term" value="P:cobalamin biosynthetic process"/>
    <property type="evidence" value="ECO:0007669"/>
    <property type="project" value="UniProtKB-KW"/>
</dbReference>
<organism evidence="15 16">
    <name type="scientific">Hydrocarboniclastica marina</name>
    <dbReference type="NCBI Taxonomy" id="2259620"/>
    <lineage>
        <taxon>Bacteria</taxon>
        <taxon>Pseudomonadati</taxon>
        <taxon>Pseudomonadota</taxon>
        <taxon>Gammaproteobacteria</taxon>
        <taxon>Alteromonadales</taxon>
        <taxon>Alteromonadaceae</taxon>
        <taxon>Hydrocarboniclastica</taxon>
    </lineage>
</organism>
<dbReference type="InterPro" id="IPR006366">
    <property type="entry name" value="CobA/CysG_C"/>
</dbReference>
<dbReference type="PANTHER" id="PTHR45790">
    <property type="entry name" value="SIROHEME SYNTHASE-RELATED"/>
    <property type="match status" value="1"/>
</dbReference>
<dbReference type="KEGG" id="hmi:soil367_09785"/>
<dbReference type="OrthoDB" id="9815856at2"/>
<dbReference type="EMBL" id="CP031093">
    <property type="protein sequence ID" value="QCF26196.1"/>
    <property type="molecule type" value="Genomic_DNA"/>
</dbReference>
<name>A0A4P7XGT2_9ALTE</name>
<keyword evidence="10" id="KW-0511">Multifunctional enzyme</keyword>
<dbReference type="FunFam" id="3.40.1010.10:FF:000001">
    <property type="entry name" value="Siroheme synthase"/>
    <property type="match status" value="1"/>
</dbReference>
<keyword evidence="16" id="KW-1185">Reference proteome</keyword>
<dbReference type="SUPFAM" id="SSF53790">
    <property type="entry name" value="Tetrapyrrole methylase"/>
    <property type="match status" value="1"/>
</dbReference>
<dbReference type="PROSITE" id="PS00839">
    <property type="entry name" value="SUMT_1"/>
    <property type="match status" value="1"/>
</dbReference>
<keyword evidence="4 13" id="KW-0489">Methyltransferase</keyword>
<comment type="similarity">
    <text evidence="1 13">Belongs to the precorrin methyltransferase family.</text>
</comment>
<dbReference type="InterPro" id="IPR014777">
    <property type="entry name" value="4pyrrole_Mease_sub1"/>
</dbReference>
<evidence type="ECO:0000256" key="6">
    <source>
        <dbReference type="ARBA" id="ARBA00022691"/>
    </source>
</evidence>
<keyword evidence="7" id="KW-0560">Oxidoreductase</keyword>
<dbReference type="CDD" id="cd11642">
    <property type="entry name" value="SUMT"/>
    <property type="match status" value="1"/>
</dbReference>
<dbReference type="GO" id="GO:0004851">
    <property type="term" value="F:uroporphyrin-III C-methyltransferase activity"/>
    <property type="evidence" value="ECO:0007669"/>
    <property type="project" value="UniProtKB-EC"/>
</dbReference>
<protein>
    <recommendedName>
        <fullName evidence="2">uroporphyrinogen-III C-methyltransferase</fullName>
        <ecNumber evidence="2">2.1.1.107</ecNumber>
    </recommendedName>
</protein>
<dbReference type="AlphaFoldDB" id="A0A4P7XGT2"/>
<dbReference type="NCBIfam" id="NF004790">
    <property type="entry name" value="PRK06136.1"/>
    <property type="match status" value="1"/>
</dbReference>
<dbReference type="Gene3D" id="3.40.1010.10">
    <property type="entry name" value="Cobalt-precorrin-4 Transmethylase, Domain 1"/>
    <property type="match status" value="1"/>
</dbReference>
<evidence type="ECO:0000256" key="1">
    <source>
        <dbReference type="ARBA" id="ARBA00005879"/>
    </source>
</evidence>
<gene>
    <name evidence="15" type="primary">cobA</name>
    <name evidence="15" type="ORF">soil367_09785</name>
</gene>
<dbReference type="InterPro" id="IPR000878">
    <property type="entry name" value="4pyrrol_Mease"/>
</dbReference>
<dbReference type="Gene3D" id="3.30.950.10">
    <property type="entry name" value="Methyltransferase, Cobalt-precorrin-4 Transmethylase, Domain 2"/>
    <property type="match status" value="1"/>
</dbReference>
<dbReference type="Pfam" id="PF00590">
    <property type="entry name" value="TP_methylase"/>
    <property type="match status" value="1"/>
</dbReference>
<dbReference type="RefSeq" id="WP_136548917.1">
    <property type="nucleotide sequence ID" value="NZ_CP031093.1"/>
</dbReference>
<dbReference type="FunFam" id="3.30.950.10:FF:000001">
    <property type="entry name" value="Siroheme synthase"/>
    <property type="match status" value="1"/>
</dbReference>
<feature type="domain" description="Tetrapyrrole methylase" evidence="14">
    <location>
        <begin position="16"/>
        <end position="226"/>
    </location>
</feature>
<comment type="pathway">
    <text evidence="11">Porphyrin-containing compound metabolism; siroheme biosynthesis; precorrin-2 from uroporphyrinogen III: step 1/1.</text>
</comment>
<evidence type="ECO:0000256" key="8">
    <source>
        <dbReference type="ARBA" id="ARBA00023239"/>
    </source>
</evidence>
<evidence type="ECO:0000256" key="3">
    <source>
        <dbReference type="ARBA" id="ARBA00022573"/>
    </source>
</evidence>
<evidence type="ECO:0000313" key="15">
    <source>
        <dbReference type="EMBL" id="QCF26196.1"/>
    </source>
</evidence>
<keyword evidence="8" id="KW-0456">Lyase</keyword>
<dbReference type="UniPathway" id="UPA00262">
    <property type="reaction ID" value="UER00211"/>
</dbReference>
<keyword evidence="5 13" id="KW-0808">Transferase</keyword>
<keyword evidence="3" id="KW-0169">Cobalamin biosynthesis</keyword>
<dbReference type="InterPro" id="IPR035996">
    <property type="entry name" value="4pyrrol_Methylase_sf"/>
</dbReference>
<evidence type="ECO:0000256" key="5">
    <source>
        <dbReference type="ARBA" id="ARBA00022679"/>
    </source>
</evidence>
<evidence type="ECO:0000256" key="13">
    <source>
        <dbReference type="RuleBase" id="RU003960"/>
    </source>
</evidence>
<evidence type="ECO:0000256" key="4">
    <source>
        <dbReference type="ARBA" id="ARBA00022603"/>
    </source>
</evidence>